<reference evidence="1 2" key="1">
    <citation type="submission" date="2020-08" db="EMBL/GenBank/DDBJ databases">
        <title>Genome sequence of Erysipelothrix inopinata DSM 15511T.</title>
        <authorList>
            <person name="Hyun D.-W."/>
            <person name="Bae J.-W."/>
        </authorList>
    </citation>
    <scope>NUCLEOTIDE SEQUENCE [LARGE SCALE GENOMIC DNA]</scope>
    <source>
        <strain evidence="1 2">DSM 15511</strain>
    </source>
</reference>
<keyword evidence="2" id="KW-1185">Reference proteome</keyword>
<dbReference type="RefSeq" id="WP_187534175.1">
    <property type="nucleotide sequence ID" value="NZ_CBCSHU010000019.1"/>
</dbReference>
<dbReference type="AlphaFoldDB" id="A0A7G9RZN2"/>
<sequence length="292" mass="34190">MKDVMIRNKKYQYTEDIKDNDSLRFSFNKLCYETFGFDFESWYQEGYWSDTFIPHVLIVDEEVVANISVNILKFKMSSGIKTYIQIGTVMTKQRYRGKGCGDFLMHTILNDWKLKADAIYLYANGSVLDFYSNYDFRRAYEHQFTYYPSTVPTHDFEPLILNQETHPLLLDLYHHGNPFASASLIDNPGFFMFYCLGFFEDCLYYSKQENTLVIYDDSQNLIYDVFGSPSVSLTTILDCFASEELFLGFTPEEMDPMDYAPLVEEDTYLLVYSKKENPFKDSVMMLPLLSHA</sequence>
<keyword evidence="1" id="KW-0808">Transferase</keyword>
<evidence type="ECO:0000313" key="2">
    <source>
        <dbReference type="Proteomes" id="UP000515928"/>
    </source>
</evidence>
<dbReference type="CDD" id="cd04301">
    <property type="entry name" value="NAT_SF"/>
    <property type="match status" value="1"/>
</dbReference>
<name>A0A7G9RZN2_9FIRM</name>
<dbReference type="SUPFAM" id="SSF55729">
    <property type="entry name" value="Acyl-CoA N-acyltransferases (Nat)"/>
    <property type="match status" value="1"/>
</dbReference>
<proteinExistence type="predicted"/>
<dbReference type="EMBL" id="CP060715">
    <property type="protein sequence ID" value="QNN61057.1"/>
    <property type="molecule type" value="Genomic_DNA"/>
</dbReference>
<dbReference type="InterPro" id="IPR016181">
    <property type="entry name" value="Acyl_CoA_acyltransferase"/>
</dbReference>
<dbReference type="GO" id="GO:0016740">
    <property type="term" value="F:transferase activity"/>
    <property type="evidence" value="ECO:0007669"/>
    <property type="project" value="UniProtKB-KW"/>
</dbReference>
<dbReference type="KEGG" id="eio:H9L01_01450"/>
<evidence type="ECO:0000313" key="1">
    <source>
        <dbReference type="EMBL" id="QNN61057.1"/>
    </source>
</evidence>
<dbReference type="Proteomes" id="UP000515928">
    <property type="component" value="Chromosome"/>
</dbReference>
<organism evidence="1 2">
    <name type="scientific">Erysipelothrix inopinata</name>
    <dbReference type="NCBI Taxonomy" id="225084"/>
    <lineage>
        <taxon>Bacteria</taxon>
        <taxon>Bacillati</taxon>
        <taxon>Bacillota</taxon>
        <taxon>Erysipelotrichia</taxon>
        <taxon>Erysipelotrichales</taxon>
        <taxon>Erysipelotrichaceae</taxon>
        <taxon>Erysipelothrix</taxon>
    </lineage>
</organism>
<dbReference type="Gene3D" id="3.40.630.30">
    <property type="match status" value="1"/>
</dbReference>
<accession>A0A7G9RZN2</accession>
<gene>
    <name evidence="1" type="ORF">H9L01_01450</name>
</gene>
<protein>
    <submittedName>
        <fullName evidence="1">GNAT family N-acetyltransferase</fullName>
    </submittedName>
</protein>